<keyword evidence="4 5" id="KW-0472">Membrane</keyword>
<proteinExistence type="predicted"/>
<feature type="domain" description="O-antigen ligase-related" evidence="6">
    <location>
        <begin position="183"/>
        <end position="295"/>
    </location>
</feature>
<evidence type="ECO:0000256" key="5">
    <source>
        <dbReference type="SAM" id="Phobius"/>
    </source>
</evidence>
<feature type="transmembrane region" description="Helical" evidence="5">
    <location>
        <begin position="184"/>
        <end position="212"/>
    </location>
</feature>
<feature type="transmembrane region" description="Helical" evidence="5">
    <location>
        <begin position="151"/>
        <end position="172"/>
    </location>
</feature>
<evidence type="ECO:0000313" key="7">
    <source>
        <dbReference type="EMBL" id="PXB35468.1"/>
    </source>
</evidence>
<comment type="subcellular location">
    <subcellularLocation>
        <location evidence="1">Membrane</location>
        <topology evidence="1">Multi-pass membrane protein</topology>
    </subcellularLocation>
</comment>
<feature type="transmembrane region" description="Helical" evidence="5">
    <location>
        <begin position="93"/>
        <end position="111"/>
    </location>
</feature>
<dbReference type="AlphaFoldDB" id="A0A9X7Q3T8"/>
<keyword evidence="2 5" id="KW-0812">Transmembrane</keyword>
<organism evidence="7 8">
    <name type="scientific">Enterobacter hormaechei</name>
    <dbReference type="NCBI Taxonomy" id="158836"/>
    <lineage>
        <taxon>Bacteria</taxon>
        <taxon>Pseudomonadati</taxon>
        <taxon>Pseudomonadota</taxon>
        <taxon>Gammaproteobacteria</taxon>
        <taxon>Enterobacterales</taxon>
        <taxon>Enterobacteriaceae</taxon>
        <taxon>Enterobacter</taxon>
        <taxon>Enterobacter cloacae complex</taxon>
    </lineage>
</organism>
<dbReference type="InterPro" id="IPR007016">
    <property type="entry name" value="O-antigen_ligase-rel_domated"/>
</dbReference>
<feature type="transmembrane region" description="Helical" evidence="5">
    <location>
        <begin position="289"/>
        <end position="309"/>
    </location>
</feature>
<feature type="transmembrane region" description="Helical" evidence="5">
    <location>
        <begin position="62"/>
        <end position="81"/>
    </location>
</feature>
<dbReference type="EMBL" id="QHMI01000030">
    <property type="protein sequence ID" value="PXB35468.1"/>
    <property type="molecule type" value="Genomic_DNA"/>
</dbReference>
<evidence type="ECO:0000256" key="1">
    <source>
        <dbReference type="ARBA" id="ARBA00004141"/>
    </source>
</evidence>
<feature type="transmembrane region" description="Helical" evidence="5">
    <location>
        <begin position="321"/>
        <end position="340"/>
    </location>
</feature>
<evidence type="ECO:0000259" key="6">
    <source>
        <dbReference type="Pfam" id="PF04932"/>
    </source>
</evidence>
<name>A0A9X7Q3T8_9ENTR</name>
<reference evidence="7 8" key="1">
    <citation type="submission" date="2018-05" db="EMBL/GenBank/DDBJ databases">
        <title>Evaluation of testing and processing parameters for the GenePOC Carba assay.</title>
        <authorList>
            <person name="Walsh T.R."/>
        </authorList>
    </citation>
    <scope>NUCLEOTIDE SEQUENCE [LARGE SCALE GENOMIC DNA]</scope>
    <source>
        <strain evidence="7 8">PECIMP</strain>
    </source>
</reference>
<dbReference type="RefSeq" id="WP_047055216.1">
    <property type="nucleotide sequence ID" value="NZ_CP104471.1"/>
</dbReference>
<evidence type="ECO:0000256" key="2">
    <source>
        <dbReference type="ARBA" id="ARBA00022692"/>
    </source>
</evidence>
<dbReference type="Pfam" id="PF04932">
    <property type="entry name" value="Wzy_C"/>
    <property type="match status" value="1"/>
</dbReference>
<keyword evidence="3 5" id="KW-1133">Transmembrane helix</keyword>
<feature type="transmembrane region" description="Helical" evidence="5">
    <location>
        <begin position="7"/>
        <end position="26"/>
    </location>
</feature>
<comment type="caution">
    <text evidence="7">The sequence shown here is derived from an EMBL/GenBank/DDBJ whole genome shotgun (WGS) entry which is preliminary data.</text>
</comment>
<gene>
    <name evidence="7" type="ORF">DL189_22355</name>
</gene>
<feature type="transmembrane region" description="Helical" evidence="5">
    <location>
        <begin position="123"/>
        <end position="145"/>
    </location>
</feature>
<protein>
    <recommendedName>
        <fullName evidence="6">O-antigen ligase-related domain-containing protein</fullName>
    </recommendedName>
</protein>
<evidence type="ECO:0000256" key="3">
    <source>
        <dbReference type="ARBA" id="ARBA00022989"/>
    </source>
</evidence>
<sequence>MLKNINFLVTFVFTIMIITPFVNGALTSRFDFNLNIFFPLFFLMAVFRSFLIRKQLNIKNVIIWVILAGLLCFTTAVSISLSPPKNEVIDIQILSIICGVLCALPLLDAGLVEEITKQAPKLFIISCSIALAISLGSLELVEIGIQNSTRSIYFSSPISIAIIAGIAVISILHARINFPFKILFVFLMLFAMYIMSSRGPIIALLFCVMLYIFKKYPLWIKITISTLFVVVIPLILNIRGTVSESNSEREMILNAAAELFANDPFGGYLGRFNTETGLIYTHNLFIDFAIDLGILQALWLLFIVTSILLGFFRVRNNKGELFVIYLFLYLLFCMFFSLPAIEMLKIFIPLAFAALAKLSGITANNRVRV</sequence>
<evidence type="ECO:0000313" key="8">
    <source>
        <dbReference type="Proteomes" id="UP000246375"/>
    </source>
</evidence>
<dbReference type="Proteomes" id="UP000246375">
    <property type="component" value="Unassembled WGS sequence"/>
</dbReference>
<evidence type="ECO:0000256" key="4">
    <source>
        <dbReference type="ARBA" id="ARBA00023136"/>
    </source>
</evidence>
<feature type="transmembrane region" description="Helical" evidence="5">
    <location>
        <begin position="218"/>
        <end position="239"/>
    </location>
</feature>
<feature type="transmembrane region" description="Helical" evidence="5">
    <location>
        <begin position="32"/>
        <end position="50"/>
    </location>
</feature>
<accession>A0A9X7Q3T8</accession>